<evidence type="ECO:0000256" key="1">
    <source>
        <dbReference type="SAM" id="MobiDB-lite"/>
    </source>
</evidence>
<dbReference type="PROSITE" id="PS50994">
    <property type="entry name" value="INTEGRASE"/>
    <property type="match status" value="1"/>
</dbReference>
<keyword evidence="4" id="KW-1185">Reference proteome</keyword>
<dbReference type="GO" id="GO:0015074">
    <property type="term" value="P:DNA integration"/>
    <property type="evidence" value="ECO:0007669"/>
    <property type="project" value="InterPro"/>
</dbReference>
<organism evidence="3 4">
    <name type="scientific">Corynebacterium cystitidis DSM 20524</name>
    <dbReference type="NCBI Taxonomy" id="1121357"/>
    <lineage>
        <taxon>Bacteria</taxon>
        <taxon>Bacillati</taxon>
        <taxon>Actinomycetota</taxon>
        <taxon>Actinomycetes</taxon>
        <taxon>Mycobacteriales</taxon>
        <taxon>Corynebacteriaceae</taxon>
        <taxon>Corynebacterium</taxon>
    </lineage>
</organism>
<evidence type="ECO:0000313" key="3">
    <source>
        <dbReference type="EMBL" id="SER61940.1"/>
    </source>
</evidence>
<dbReference type="Proteomes" id="UP000198929">
    <property type="component" value="Unassembled WGS sequence"/>
</dbReference>
<dbReference type="InterPro" id="IPR054353">
    <property type="entry name" value="IstA-like_C"/>
</dbReference>
<name>A0A1H9QNE7_9CORY</name>
<dbReference type="STRING" id="1121357.SAMN05661109_00613"/>
<dbReference type="PANTHER" id="PTHR35004">
    <property type="entry name" value="TRANSPOSASE RV3428C-RELATED"/>
    <property type="match status" value="1"/>
</dbReference>
<accession>A0A1H9QNE7</accession>
<protein>
    <recommendedName>
        <fullName evidence="2">Integrase catalytic domain-containing protein</fullName>
    </recommendedName>
</protein>
<dbReference type="PANTHER" id="PTHR35004:SF8">
    <property type="entry name" value="TRANSPOSASE RV3428C-RELATED"/>
    <property type="match status" value="1"/>
</dbReference>
<evidence type="ECO:0000313" key="4">
    <source>
        <dbReference type="Proteomes" id="UP000198929"/>
    </source>
</evidence>
<reference evidence="4" key="1">
    <citation type="submission" date="2016-10" db="EMBL/GenBank/DDBJ databases">
        <authorList>
            <person name="Varghese N."/>
            <person name="Submissions S."/>
        </authorList>
    </citation>
    <scope>NUCLEOTIDE SEQUENCE [LARGE SCALE GENOMIC DNA]</scope>
    <source>
        <strain evidence="4">DSM 20524</strain>
    </source>
</reference>
<dbReference type="InterPro" id="IPR001584">
    <property type="entry name" value="Integrase_cat-core"/>
</dbReference>
<proteinExistence type="predicted"/>
<dbReference type="AlphaFoldDB" id="A0A1H9QNE7"/>
<feature type="region of interest" description="Disordered" evidence="1">
    <location>
        <begin position="281"/>
        <end position="313"/>
    </location>
</feature>
<evidence type="ECO:0000259" key="2">
    <source>
        <dbReference type="PROSITE" id="PS50994"/>
    </source>
</evidence>
<feature type="region of interest" description="Disordered" evidence="1">
    <location>
        <begin position="326"/>
        <end position="395"/>
    </location>
</feature>
<feature type="compositionally biased region" description="Polar residues" evidence="1">
    <location>
        <begin position="326"/>
        <end position="335"/>
    </location>
</feature>
<feature type="compositionally biased region" description="Basic and acidic residues" evidence="1">
    <location>
        <begin position="382"/>
        <end position="395"/>
    </location>
</feature>
<gene>
    <name evidence="3" type="ORF">SAMN05661109_00613</name>
</gene>
<dbReference type="EMBL" id="FOGQ01000002">
    <property type="protein sequence ID" value="SER61940.1"/>
    <property type="molecule type" value="Genomic_DNA"/>
</dbReference>
<feature type="compositionally biased region" description="Polar residues" evidence="1">
    <location>
        <begin position="346"/>
        <end position="366"/>
    </location>
</feature>
<sequence>MATATTVIAGSSGKRQINTSYEDFLAHYGTAAYATAPVSPKHKASVEAAVKVVTNWVIGALADRQFTLLDDLNAAILTQVDAVNNRVPFRDQQVCRTEIFEAEEQQFLTPLPAEPYVPVQWRKSKVAPNWHITVATCHYSVPYTLIGSTVDVRIRGQELAVMVDGEVVACHQVQHKRGVYSTDADRHGPPGLEIPGNLWTKDYFLAQARRVGPNTRNAIEALFAATVITAQAYQPARNILGLGKGDNKPILEEACRRLTAGTSARAVSYNAVKTMMAAIRAEQDQRRTTRPSSPPDPRGDQQPPTHPRRSGLIGGSEQFRLNKLTSQPTNNQDSLTEPADADHPHTTAQDNQGTDSKSPDTQSPSLDTTDRDATDSDVTDSDVTKDSDDEKKAGH</sequence>
<dbReference type="Pfam" id="PF22483">
    <property type="entry name" value="Mu-transpos_C_2"/>
    <property type="match status" value="1"/>
</dbReference>
<feature type="domain" description="Integrase catalytic" evidence="2">
    <location>
        <begin position="1"/>
        <end position="104"/>
    </location>
</feature>